<sequence length="230" mass="24079">MTATRIVDRTPVSGDWTLLRLRWHGALPSPGQWLWAEVEGQRLCLPVRQASSEEGWVAGVLPPGQVPAAFAAGRPATLEGPHGEDLLTPAPAAPVLVVGAGAGAGPALAMAEALGEAVGLVLLGGQGSLPGRICPSRFLVRTVPDAAIAGLASLESQGIPARIALTEEHPGCYEGDAVDLLRHHLAALPADRRRRLTVLACCPWGLLTPWRSELEGLVRALRVSELPVRG</sequence>
<dbReference type="AlphaFoldDB" id="A0A2U2MY96"/>
<dbReference type="EMBL" id="QFFI01000024">
    <property type="protein sequence ID" value="PWG61981.1"/>
    <property type="molecule type" value="Genomic_DNA"/>
</dbReference>
<evidence type="ECO:0000313" key="1">
    <source>
        <dbReference type="EMBL" id="PWG61981.1"/>
    </source>
</evidence>
<dbReference type="Proteomes" id="UP000245474">
    <property type="component" value="Unassembled WGS sequence"/>
</dbReference>
<accession>A0A2U2MY96</accession>
<keyword evidence="2" id="KW-1185">Reference proteome</keyword>
<organism evidence="1 2">
    <name type="scientific">Sediminicurvatus halobius</name>
    <dbReference type="NCBI Taxonomy" id="2182432"/>
    <lineage>
        <taxon>Bacteria</taxon>
        <taxon>Pseudomonadati</taxon>
        <taxon>Pseudomonadota</taxon>
        <taxon>Gammaproteobacteria</taxon>
        <taxon>Chromatiales</taxon>
        <taxon>Ectothiorhodospiraceae</taxon>
        <taxon>Sediminicurvatus</taxon>
    </lineage>
</organism>
<evidence type="ECO:0000313" key="2">
    <source>
        <dbReference type="Proteomes" id="UP000245474"/>
    </source>
</evidence>
<name>A0A2U2MY96_9GAMM</name>
<comment type="caution">
    <text evidence="1">The sequence shown here is derived from an EMBL/GenBank/DDBJ whole genome shotgun (WGS) entry which is preliminary data.</text>
</comment>
<protein>
    <recommendedName>
        <fullName evidence="3">FAD-binding FR-type domain-containing protein</fullName>
    </recommendedName>
</protein>
<reference evidence="1 2" key="1">
    <citation type="submission" date="2018-05" db="EMBL/GenBank/DDBJ databases">
        <title>Spiribacter halobius sp. nov., a moderately halophilic bacterium isolated from marine solar saltern.</title>
        <authorList>
            <person name="Zheng W.-S."/>
            <person name="Lu D.-C."/>
            <person name="Du Z.-J."/>
        </authorList>
    </citation>
    <scope>NUCLEOTIDE SEQUENCE [LARGE SCALE GENOMIC DNA]</scope>
    <source>
        <strain evidence="1 2">E85</strain>
    </source>
</reference>
<gene>
    <name evidence="1" type="ORF">DEM34_14055</name>
</gene>
<dbReference type="OrthoDB" id="5794079at2"/>
<proteinExistence type="predicted"/>
<evidence type="ECO:0008006" key="3">
    <source>
        <dbReference type="Google" id="ProtNLM"/>
    </source>
</evidence>
<dbReference type="RefSeq" id="WP_109679459.1">
    <property type="nucleotide sequence ID" value="NZ_CP086615.1"/>
</dbReference>